<evidence type="ECO:0000313" key="4">
    <source>
        <dbReference type="Proteomes" id="UP001497497"/>
    </source>
</evidence>
<dbReference type="PANTHER" id="PTHR46270">
    <property type="entry name" value="ARMADILLO-TYPE FOLD-RELATED"/>
    <property type="match status" value="1"/>
</dbReference>
<organism evidence="3 4">
    <name type="scientific">Lymnaea stagnalis</name>
    <name type="common">Great pond snail</name>
    <name type="synonym">Helix stagnalis</name>
    <dbReference type="NCBI Taxonomy" id="6523"/>
    <lineage>
        <taxon>Eukaryota</taxon>
        <taxon>Metazoa</taxon>
        <taxon>Spiralia</taxon>
        <taxon>Lophotrochozoa</taxon>
        <taxon>Mollusca</taxon>
        <taxon>Gastropoda</taxon>
        <taxon>Heterobranchia</taxon>
        <taxon>Euthyneura</taxon>
        <taxon>Panpulmonata</taxon>
        <taxon>Hygrophila</taxon>
        <taxon>Lymnaeoidea</taxon>
        <taxon>Lymnaeidae</taxon>
        <taxon>Lymnaea</taxon>
    </lineage>
</organism>
<dbReference type="InterPro" id="IPR000157">
    <property type="entry name" value="TIR_dom"/>
</dbReference>
<dbReference type="PANTHER" id="PTHR46270:SF2">
    <property type="entry name" value="TIR DOMAIN-CONTAINING PROTEIN"/>
    <property type="match status" value="1"/>
</dbReference>
<proteinExistence type="predicted"/>
<keyword evidence="4" id="KW-1185">Reference proteome</keyword>
<feature type="domain" description="TIR" evidence="2">
    <location>
        <begin position="2"/>
        <end position="109"/>
    </location>
</feature>
<dbReference type="EMBL" id="CAXITT010000653">
    <property type="protein sequence ID" value="CAL1544853.1"/>
    <property type="molecule type" value="Genomic_DNA"/>
</dbReference>
<feature type="compositionally biased region" description="Low complexity" evidence="1">
    <location>
        <begin position="141"/>
        <end position="150"/>
    </location>
</feature>
<comment type="caution">
    <text evidence="3">The sequence shown here is derived from an EMBL/GenBank/DDBJ whole genome shotgun (WGS) entry which is preliminary data.</text>
</comment>
<feature type="region of interest" description="Disordered" evidence="1">
    <location>
        <begin position="130"/>
        <end position="156"/>
    </location>
</feature>
<gene>
    <name evidence="3" type="ORF">GSLYS_00018336001</name>
</gene>
<dbReference type="SUPFAM" id="SSF52200">
    <property type="entry name" value="Toll/Interleukin receptor TIR domain"/>
    <property type="match status" value="1"/>
</dbReference>
<reference evidence="3 4" key="1">
    <citation type="submission" date="2024-04" db="EMBL/GenBank/DDBJ databases">
        <authorList>
            <consortium name="Genoscope - CEA"/>
            <person name="William W."/>
        </authorList>
    </citation>
    <scope>NUCLEOTIDE SEQUENCE [LARGE SCALE GENOMIC DNA]</scope>
</reference>
<evidence type="ECO:0000313" key="3">
    <source>
        <dbReference type="EMBL" id="CAL1544853.1"/>
    </source>
</evidence>
<evidence type="ECO:0000256" key="1">
    <source>
        <dbReference type="SAM" id="MobiDB-lite"/>
    </source>
</evidence>
<evidence type="ECO:0000259" key="2">
    <source>
        <dbReference type="Pfam" id="PF13676"/>
    </source>
</evidence>
<dbReference type="Gene3D" id="3.40.50.10140">
    <property type="entry name" value="Toll/interleukin-1 receptor homology (TIR) domain"/>
    <property type="match status" value="1"/>
</dbReference>
<dbReference type="AlphaFoldDB" id="A0AAV2IIN5"/>
<name>A0AAV2IIN5_LYMST</name>
<dbReference type="GO" id="GO:0007165">
    <property type="term" value="P:signal transduction"/>
    <property type="evidence" value="ECO:0007669"/>
    <property type="project" value="InterPro"/>
</dbReference>
<accession>A0AAV2IIN5</accession>
<dbReference type="Pfam" id="PF13676">
    <property type="entry name" value="TIR_2"/>
    <property type="match status" value="1"/>
</dbReference>
<dbReference type="InterPro" id="IPR035897">
    <property type="entry name" value="Toll_tir_struct_dom_sf"/>
</dbReference>
<dbReference type="Proteomes" id="UP001497497">
    <property type="component" value="Unassembled WGS sequence"/>
</dbReference>
<sequence length="341" mass="38048">MMSYNSKHRDSVIKVRTALDGKNYKTWMDVSDMRGSSLEKMSEAVENAAAVLICMSPHYKESPYCKLEAEYAFMQKVPTIFLLMEAGYQPDGWLGLLLGAKIFYDFSGKYDFNLKLSEMMKEIEETCGEHIPRQTSPPAKPVKAPDVKPAQPQPVLTSEPVQQAVVVKKTTKDPLGQIIEKTMQADAAEGNKMETSNLERTVIVLDEVPETPDTNNDQPKLATVANTVKKANKTVAFMSRPATSGARSKENNPKSALVPFIAEEQRRFLSEITPIASNYHYKFLMSGKVTTDSLKIQDSVEISLDSQYCNRHGIYGCVKCGLSKVTPYAIQQSGKRRKSVR</sequence>
<protein>
    <recommendedName>
        <fullName evidence="2">TIR domain-containing protein</fullName>
    </recommendedName>
</protein>